<dbReference type="InterPro" id="IPR013149">
    <property type="entry name" value="ADH-like_C"/>
</dbReference>
<dbReference type="Pfam" id="PF16884">
    <property type="entry name" value="ADH_N_2"/>
    <property type="match status" value="1"/>
</dbReference>
<dbReference type="SUPFAM" id="SSF50129">
    <property type="entry name" value="GroES-like"/>
    <property type="match status" value="1"/>
</dbReference>
<accession>A0ABT4T8F5</accession>
<keyword evidence="1" id="KW-0560">Oxidoreductase</keyword>
<evidence type="ECO:0000259" key="2">
    <source>
        <dbReference type="SMART" id="SM00829"/>
    </source>
</evidence>
<dbReference type="InterPro" id="IPR041694">
    <property type="entry name" value="ADH_N_2"/>
</dbReference>
<dbReference type="CDD" id="cd05288">
    <property type="entry name" value="PGDH"/>
    <property type="match status" value="1"/>
</dbReference>
<gene>
    <name evidence="3" type="ORF">OUY24_34700</name>
</gene>
<dbReference type="SUPFAM" id="SSF51735">
    <property type="entry name" value="NAD(P)-binding Rossmann-fold domains"/>
    <property type="match status" value="1"/>
</dbReference>
<dbReference type="SMART" id="SM00829">
    <property type="entry name" value="PKS_ER"/>
    <property type="match status" value="1"/>
</dbReference>
<dbReference type="EMBL" id="JAPNUD010000156">
    <property type="protein sequence ID" value="MDA0645801.1"/>
    <property type="molecule type" value="Genomic_DNA"/>
</dbReference>
<organism evidence="3 4">
    <name type="scientific">Nonomuraea ferruginea</name>
    <dbReference type="NCBI Taxonomy" id="46174"/>
    <lineage>
        <taxon>Bacteria</taxon>
        <taxon>Bacillati</taxon>
        <taxon>Actinomycetota</taxon>
        <taxon>Actinomycetes</taxon>
        <taxon>Streptosporangiales</taxon>
        <taxon>Streptosporangiaceae</taxon>
        <taxon>Nonomuraea</taxon>
    </lineage>
</organism>
<evidence type="ECO:0000256" key="1">
    <source>
        <dbReference type="ARBA" id="ARBA00023002"/>
    </source>
</evidence>
<sequence length="338" mass="35272">MTSTSPPPESVRRIVLARRPEGVPAEEDFRLETVPVTSPGPGEVLVRAVHLSLDPWVRGAMTGRNLGHPPIHPGDLVPGRAVARVVGTGEWVVAETGWQEYATVPAESLRPVAVPPGVPRTAVLGALGTPGLTAYAAITRLIRPAVGDTVVVSSATGAVGGVAGQLARLAGARTVAIVGGPAKCELATDFFGYAAAVDRHDPGWADALAEACPDGVDGYLHMAGGEVLRGVADRLAPHARVALAGLPDHANEAGETVLPAGAVMRARASVHGLVVYDHFDLRPRFADRVGKLLTEGRLRFLEDEHHGLESTPAAFIRLMSGLNTGKAVVHLDRDTSDN</sequence>
<dbReference type="Pfam" id="PF00107">
    <property type="entry name" value="ADH_zinc_N"/>
    <property type="match status" value="1"/>
</dbReference>
<dbReference type="InterPro" id="IPR045010">
    <property type="entry name" value="MDR_fam"/>
</dbReference>
<protein>
    <submittedName>
        <fullName evidence="3">NADP-dependent oxidoreductase</fullName>
    </submittedName>
</protein>
<dbReference type="PANTHER" id="PTHR43205">
    <property type="entry name" value="PROSTAGLANDIN REDUCTASE"/>
    <property type="match status" value="1"/>
</dbReference>
<dbReference type="Gene3D" id="3.90.180.10">
    <property type="entry name" value="Medium-chain alcohol dehydrogenases, catalytic domain"/>
    <property type="match status" value="1"/>
</dbReference>
<dbReference type="PANTHER" id="PTHR43205:SF7">
    <property type="entry name" value="PROSTAGLANDIN REDUCTASE 1"/>
    <property type="match status" value="1"/>
</dbReference>
<dbReference type="InterPro" id="IPR020843">
    <property type="entry name" value="ER"/>
</dbReference>
<dbReference type="InterPro" id="IPR011032">
    <property type="entry name" value="GroES-like_sf"/>
</dbReference>
<proteinExistence type="predicted"/>
<dbReference type="InterPro" id="IPR036291">
    <property type="entry name" value="NAD(P)-bd_dom_sf"/>
</dbReference>
<evidence type="ECO:0000313" key="3">
    <source>
        <dbReference type="EMBL" id="MDA0645801.1"/>
    </source>
</evidence>
<feature type="domain" description="Enoyl reductase (ER)" evidence="2">
    <location>
        <begin position="25"/>
        <end position="329"/>
    </location>
</feature>
<evidence type="ECO:0000313" key="4">
    <source>
        <dbReference type="Proteomes" id="UP001212498"/>
    </source>
</evidence>
<dbReference type="RefSeq" id="WP_187281313.1">
    <property type="nucleotide sequence ID" value="NZ_BAABFD010000014.1"/>
</dbReference>
<comment type="caution">
    <text evidence="3">The sequence shown here is derived from an EMBL/GenBank/DDBJ whole genome shotgun (WGS) entry which is preliminary data.</text>
</comment>
<name>A0ABT4T8F5_9ACTN</name>
<reference evidence="3 4" key="1">
    <citation type="submission" date="2022-11" db="EMBL/GenBank/DDBJ databases">
        <title>Nonomuraea corallina sp. nov., a new species of the genus Nonomuraea isolated from sea side sediment in Thai sea.</title>
        <authorList>
            <person name="Ngamcharungchit C."/>
            <person name="Matsumoto A."/>
            <person name="Suriyachadkun C."/>
            <person name="Panbangred W."/>
            <person name="Inahashi Y."/>
            <person name="Intra B."/>
        </authorList>
    </citation>
    <scope>NUCLEOTIDE SEQUENCE [LARGE SCALE GENOMIC DNA]</scope>
    <source>
        <strain evidence="3 4">DSM 43553</strain>
    </source>
</reference>
<dbReference type="Proteomes" id="UP001212498">
    <property type="component" value="Unassembled WGS sequence"/>
</dbReference>
<dbReference type="Gene3D" id="3.40.50.720">
    <property type="entry name" value="NAD(P)-binding Rossmann-like Domain"/>
    <property type="match status" value="1"/>
</dbReference>
<keyword evidence="4" id="KW-1185">Reference proteome</keyword>